<evidence type="ECO:0000313" key="3">
    <source>
        <dbReference type="Proteomes" id="UP001214553"/>
    </source>
</evidence>
<dbReference type="Pfam" id="PF01636">
    <property type="entry name" value="APH"/>
    <property type="match status" value="1"/>
</dbReference>
<name>A0ABY8BY40_9MICO</name>
<protein>
    <submittedName>
        <fullName evidence="2">Aminoglycoside phosphotransferase</fullName>
    </submittedName>
</protein>
<dbReference type="Proteomes" id="UP001214553">
    <property type="component" value="Chromosome"/>
</dbReference>
<accession>A0ABY8BY40</accession>
<dbReference type="SUPFAM" id="SSF56112">
    <property type="entry name" value="Protein kinase-like (PK-like)"/>
    <property type="match status" value="1"/>
</dbReference>
<organism evidence="2 3">
    <name type="scientific">Microbacterium horticulturae</name>
    <dbReference type="NCBI Taxonomy" id="3028316"/>
    <lineage>
        <taxon>Bacteria</taxon>
        <taxon>Bacillati</taxon>
        <taxon>Actinomycetota</taxon>
        <taxon>Actinomycetes</taxon>
        <taxon>Micrococcales</taxon>
        <taxon>Microbacteriaceae</taxon>
        <taxon>Microbacterium</taxon>
    </lineage>
</organism>
<dbReference type="Gene3D" id="3.90.1200.10">
    <property type="match status" value="1"/>
</dbReference>
<reference evidence="2 3" key="1">
    <citation type="submission" date="2023-03" db="EMBL/GenBank/DDBJ databases">
        <title>Genome sequence of Microbacterium sp. KACC 23027.</title>
        <authorList>
            <person name="Kim S."/>
            <person name="Heo J."/>
            <person name="Kwon S.-W."/>
        </authorList>
    </citation>
    <scope>NUCLEOTIDE SEQUENCE [LARGE SCALE GENOMIC DNA]</scope>
    <source>
        <strain evidence="2 3">KACC 23027</strain>
    </source>
</reference>
<dbReference type="RefSeq" id="WP_275276837.1">
    <property type="nucleotide sequence ID" value="NZ_CP119108.1"/>
</dbReference>
<proteinExistence type="predicted"/>
<evidence type="ECO:0000259" key="1">
    <source>
        <dbReference type="Pfam" id="PF01636"/>
    </source>
</evidence>
<feature type="domain" description="Aminoglycoside phosphotransferase" evidence="1">
    <location>
        <begin position="35"/>
        <end position="254"/>
    </location>
</feature>
<gene>
    <name evidence="2" type="ORF">PU630_09500</name>
</gene>
<dbReference type="InterPro" id="IPR011009">
    <property type="entry name" value="Kinase-like_dom_sf"/>
</dbReference>
<sequence length="402" mass="42374">MARSPLTLAATVTSALREASVVDVRILSENAAGRFDSAYATLGDGSRVVVRAATDAETSAELGAEARALAALTDGVRSLLPFRAPRLHGRAAQGGWTAIVVDFLDGYRVDASHVPAGRGAATSIGAAIAAVHALPESIARGAGLPQLTASQVRDDVSRLLDRVATVHRVPVSLLSRWSRALAEDRLWRFESTLTLGGITADAFLIEDRDGVPAVTGLLAWQGLGVGDPAVDLRWLSSAPDASEDVLGAYAQASVRTPDAALRTRSRLYAELEFAKWLVHGRDSGDEEILDDAVALLTSLADTVVDDDLLAEDDLDVDDAIALIGRVPGAAAAVDTSMQTDAYDLDETSFFTDELAPEHAAVDPEDANATAPLQLDDWTSTRNEAENETDAAADAALRRWASS</sequence>
<evidence type="ECO:0000313" key="2">
    <source>
        <dbReference type="EMBL" id="WEG07498.1"/>
    </source>
</evidence>
<dbReference type="EMBL" id="CP119108">
    <property type="protein sequence ID" value="WEG07498.1"/>
    <property type="molecule type" value="Genomic_DNA"/>
</dbReference>
<dbReference type="InterPro" id="IPR002575">
    <property type="entry name" value="Aminoglycoside_PTrfase"/>
</dbReference>
<keyword evidence="3" id="KW-1185">Reference proteome</keyword>